<dbReference type="GO" id="GO:0008028">
    <property type="term" value="F:monocarboxylic acid transmembrane transporter activity"/>
    <property type="evidence" value="ECO:0007669"/>
    <property type="project" value="TreeGrafter"/>
</dbReference>
<dbReference type="SUPFAM" id="SSF103473">
    <property type="entry name" value="MFS general substrate transporter"/>
    <property type="match status" value="1"/>
</dbReference>
<keyword evidence="1" id="KW-0472">Membrane</keyword>
<feature type="transmembrane region" description="Helical" evidence="1">
    <location>
        <begin position="79"/>
        <end position="98"/>
    </location>
</feature>
<dbReference type="Gene3D" id="1.20.1250.20">
    <property type="entry name" value="MFS general substrate transporter like domains"/>
    <property type="match status" value="2"/>
</dbReference>
<evidence type="ECO:0000313" key="3">
    <source>
        <dbReference type="Proteomes" id="UP000807504"/>
    </source>
</evidence>
<reference evidence="2" key="2">
    <citation type="submission" date="2020-06" db="EMBL/GenBank/DDBJ databases">
        <authorList>
            <person name="Sheffer M."/>
        </authorList>
    </citation>
    <scope>NUCLEOTIDE SEQUENCE</scope>
</reference>
<evidence type="ECO:0000256" key="1">
    <source>
        <dbReference type="SAM" id="Phobius"/>
    </source>
</evidence>
<evidence type="ECO:0000313" key="2">
    <source>
        <dbReference type="EMBL" id="KAF8771520.1"/>
    </source>
</evidence>
<dbReference type="PANTHER" id="PTHR11360">
    <property type="entry name" value="MONOCARBOXYLATE TRANSPORTER"/>
    <property type="match status" value="1"/>
</dbReference>
<feature type="transmembrane region" description="Helical" evidence="1">
    <location>
        <begin position="12"/>
        <end position="37"/>
    </location>
</feature>
<proteinExistence type="predicted"/>
<name>A0A8T0EFV4_ARGBR</name>
<dbReference type="Pfam" id="PF07690">
    <property type="entry name" value="MFS_1"/>
    <property type="match status" value="1"/>
</dbReference>
<feature type="transmembrane region" description="Helical" evidence="1">
    <location>
        <begin position="258"/>
        <end position="279"/>
    </location>
</feature>
<dbReference type="AlphaFoldDB" id="A0A8T0EFV4"/>
<feature type="transmembrane region" description="Helical" evidence="1">
    <location>
        <begin position="138"/>
        <end position="156"/>
    </location>
</feature>
<feature type="transmembrane region" description="Helical" evidence="1">
    <location>
        <begin position="162"/>
        <end position="186"/>
    </location>
</feature>
<dbReference type="InterPro" id="IPR011701">
    <property type="entry name" value="MFS"/>
</dbReference>
<feature type="transmembrane region" description="Helical" evidence="1">
    <location>
        <begin position="104"/>
        <end position="126"/>
    </location>
</feature>
<keyword evidence="1" id="KW-1133">Transmembrane helix</keyword>
<feature type="transmembrane region" description="Helical" evidence="1">
    <location>
        <begin position="418"/>
        <end position="443"/>
    </location>
</feature>
<dbReference type="InterPro" id="IPR036259">
    <property type="entry name" value="MFS_trans_sf"/>
</dbReference>
<keyword evidence="1" id="KW-0812">Transmembrane</keyword>
<feature type="transmembrane region" description="Helical" evidence="1">
    <location>
        <begin position="329"/>
        <end position="349"/>
    </location>
</feature>
<organism evidence="2 3">
    <name type="scientific">Argiope bruennichi</name>
    <name type="common">Wasp spider</name>
    <name type="synonym">Aranea bruennichi</name>
    <dbReference type="NCBI Taxonomy" id="94029"/>
    <lineage>
        <taxon>Eukaryota</taxon>
        <taxon>Metazoa</taxon>
        <taxon>Ecdysozoa</taxon>
        <taxon>Arthropoda</taxon>
        <taxon>Chelicerata</taxon>
        <taxon>Arachnida</taxon>
        <taxon>Araneae</taxon>
        <taxon>Araneomorphae</taxon>
        <taxon>Entelegynae</taxon>
        <taxon>Araneoidea</taxon>
        <taxon>Araneidae</taxon>
        <taxon>Argiope</taxon>
    </lineage>
</organism>
<feature type="transmembrane region" description="Helical" evidence="1">
    <location>
        <begin position="355"/>
        <end position="382"/>
    </location>
</feature>
<gene>
    <name evidence="2" type="ORF">HNY73_018930</name>
</gene>
<keyword evidence="3" id="KW-1185">Reference proteome</keyword>
<accession>A0A8T0EFV4</accession>
<reference evidence="2" key="1">
    <citation type="journal article" date="2020" name="bioRxiv">
        <title>Chromosome-level reference genome of the European wasp spider Argiope bruennichi: a resource for studies on range expansion and evolutionary adaptation.</title>
        <authorList>
            <person name="Sheffer M.M."/>
            <person name="Hoppe A."/>
            <person name="Krehenwinkel H."/>
            <person name="Uhl G."/>
            <person name="Kuss A.W."/>
            <person name="Jensen L."/>
            <person name="Jensen C."/>
            <person name="Gillespie R.G."/>
            <person name="Hoff K.J."/>
            <person name="Prost S."/>
        </authorList>
    </citation>
    <scope>NUCLEOTIDE SEQUENCE</scope>
</reference>
<dbReference type="InterPro" id="IPR050327">
    <property type="entry name" value="Proton-linked_MCT"/>
</dbReference>
<dbReference type="Proteomes" id="UP000807504">
    <property type="component" value="Unassembled WGS sequence"/>
</dbReference>
<feature type="transmembrane region" description="Helical" evidence="1">
    <location>
        <begin position="299"/>
        <end position="317"/>
    </location>
</feature>
<dbReference type="PANTHER" id="PTHR11360:SF303">
    <property type="entry name" value="MAJOR FACILITATOR SUPERFAMILY (MFS) PROFILE DOMAIN-CONTAINING PROTEIN"/>
    <property type="match status" value="1"/>
</dbReference>
<sequence length="460" mass="50475">MKFSASDIESGIAVVSCTFIYGALVATPSLSSLMFVASMSKFNIDREHASLPFLLCYTIKNAFGPVIGFLGSIFGLKKIILFGSFLSSAAIGACFFAEDMVTITILWGVAFGFSFGLGVSFLPQVLSMHFSKHLDKSIGIIVGGECIVSFFLTLLTDYSLKSYGLSGTFLILSCVVLHSVPAAMLIRRPKNVEKSERLIEKLTEKVEPDTYEERLPCNLRVELQLSQNEYDGQITSPVTVKESEKSLDKKSSLSVFKVFLDPTYILILVTQGAMLYIYTMINIILIDVSIDHGVSTTEAVYILASFQVADAIGRFTLGFVTDYGCLSKANFLAACFAAIGLLLIAFIWIKGFVGMMAFIIAVGFFKGGLLMISPSIVMHYIAKDYHSMAVASRCFLYTPVSFTQAPLIGHFRDTLQSYDGLICILVGICCASSIISILIPPFVRFRERKKDLQHRQESGG</sequence>
<comment type="caution">
    <text evidence="2">The sequence shown here is derived from an EMBL/GenBank/DDBJ whole genome shotgun (WGS) entry which is preliminary data.</text>
</comment>
<protein>
    <submittedName>
        <fullName evidence="2">Monocarboxylate transporter 12 like protein</fullName>
    </submittedName>
</protein>
<dbReference type="EMBL" id="JABXBU010002228">
    <property type="protein sequence ID" value="KAF8771520.1"/>
    <property type="molecule type" value="Genomic_DNA"/>
</dbReference>
<feature type="transmembrane region" description="Helical" evidence="1">
    <location>
        <begin position="49"/>
        <end position="72"/>
    </location>
</feature>